<sequence>MDNSTSDCQLNQSEVDFETESNGVPETFCGVDDQFVPKVVLHHSHPCCPYQAQMLKQYRELSMSNFHTKESFDKNWDDFLLKYGLVDNKWLSAQFQHLYTHQKFREVQAQFRGKVNCITRLMNSALGYSIYEVEGQMEEPKAKRKGTCSLSHEDANLESINELQSPARVRTRQHPKNRPGSKLDKQIANASKKKKTKALSELNLFYIASVVQANSSQYHGHVMNYQFRDPAADRFLGV</sequence>
<gene>
    <name evidence="2" type="ORF">Ahy_A06g028165</name>
</gene>
<name>A0A445CQM5_ARAHY</name>
<evidence type="ECO:0008006" key="4">
    <source>
        <dbReference type="Google" id="ProtNLM"/>
    </source>
</evidence>
<dbReference type="Proteomes" id="UP000289738">
    <property type="component" value="Chromosome A06"/>
</dbReference>
<dbReference type="EMBL" id="SDMP01000006">
    <property type="protein sequence ID" value="RYR53173.1"/>
    <property type="molecule type" value="Genomic_DNA"/>
</dbReference>
<reference evidence="2 3" key="1">
    <citation type="submission" date="2019-01" db="EMBL/GenBank/DDBJ databases">
        <title>Sequencing of cultivated peanut Arachis hypogaea provides insights into genome evolution and oil improvement.</title>
        <authorList>
            <person name="Chen X."/>
        </authorList>
    </citation>
    <scope>NUCLEOTIDE SEQUENCE [LARGE SCALE GENOMIC DNA]</scope>
    <source>
        <strain evidence="3">cv. Fuhuasheng</strain>
        <tissue evidence="2">Leaves</tissue>
    </source>
</reference>
<evidence type="ECO:0000313" key="3">
    <source>
        <dbReference type="Proteomes" id="UP000289738"/>
    </source>
</evidence>
<dbReference type="AlphaFoldDB" id="A0A445CQM5"/>
<feature type="compositionally biased region" description="Basic residues" evidence="1">
    <location>
        <begin position="169"/>
        <end position="179"/>
    </location>
</feature>
<organism evidence="2 3">
    <name type="scientific">Arachis hypogaea</name>
    <name type="common">Peanut</name>
    <dbReference type="NCBI Taxonomy" id="3818"/>
    <lineage>
        <taxon>Eukaryota</taxon>
        <taxon>Viridiplantae</taxon>
        <taxon>Streptophyta</taxon>
        <taxon>Embryophyta</taxon>
        <taxon>Tracheophyta</taxon>
        <taxon>Spermatophyta</taxon>
        <taxon>Magnoliopsida</taxon>
        <taxon>eudicotyledons</taxon>
        <taxon>Gunneridae</taxon>
        <taxon>Pentapetalae</taxon>
        <taxon>rosids</taxon>
        <taxon>fabids</taxon>
        <taxon>Fabales</taxon>
        <taxon>Fabaceae</taxon>
        <taxon>Papilionoideae</taxon>
        <taxon>50 kb inversion clade</taxon>
        <taxon>dalbergioids sensu lato</taxon>
        <taxon>Dalbergieae</taxon>
        <taxon>Pterocarpus clade</taxon>
        <taxon>Arachis</taxon>
    </lineage>
</organism>
<evidence type="ECO:0000256" key="1">
    <source>
        <dbReference type="SAM" id="MobiDB-lite"/>
    </source>
</evidence>
<accession>A0A445CQM5</accession>
<protein>
    <recommendedName>
        <fullName evidence="4">Protein FAR1-RELATED SEQUENCE</fullName>
    </recommendedName>
</protein>
<comment type="caution">
    <text evidence="2">The sequence shown here is derived from an EMBL/GenBank/DDBJ whole genome shotgun (WGS) entry which is preliminary data.</text>
</comment>
<proteinExistence type="predicted"/>
<feature type="region of interest" description="Disordered" evidence="1">
    <location>
        <begin position="167"/>
        <end position="188"/>
    </location>
</feature>
<keyword evidence="3" id="KW-1185">Reference proteome</keyword>
<evidence type="ECO:0000313" key="2">
    <source>
        <dbReference type="EMBL" id="RYR53173.1"/>
    </source>
</evidence>